<dbReference type="Gene3D" id="2.60.120.1440">
    <property type="match status" value="1"/>
</dbReference>
<dbReference type="PIRSF" id="PIRSF018266">
    <property type="entry name" value="FecR"/>
    <property type="match status" value="1"/>
</dbReference>
<evidence type="ECO:0000256" key="1">
    <source>
        <dbReference type="SAM" id="Phobius"/>
    </source>
</evidence>
<name>A0A7K1UBK6_9BACT</name>
<gene>
    <name evidence="4" type="ORF">GO493_26140</name>
</gene>
<dbReference type="EMBL" id="WRXN01000016">
    <property type="protein sequence ID" value="MVT11771.1"/>
    <property type="molecule type" value="Genomic_DNA"/>
</dbReference>
<dbReference type="Pfam" id="PF04773">
    <property type="entry name" value="FecR"/>
    <property type="match status" value="1"/>
</dbReference>
<keyword evidence="1" id="KW-1133">Transmembrane helix</keyword>
<dbReference type="Proteomes" id="UP000461730">
    <property type="component" value="Unassembled WGS sequence"/>
</dbReference>
<accession>A0A7K1UBK6</accession>
<dbReference type="PANTHER" id="PTHR30273:SF2">
    <property type="entry name" value="PROTEIN FECR"/>
    <property type="match status" value="1"/>
</dbReference>
<reference evidence="4 5" key="1">
    <citation type="submission" date="2019-12" db="EMBL/GenBank/DDBJ databases">
        <title>Chitinophaga sp. strain ysch24 (GDMCC 1.1355), whole genome shotgun sequence.</title>
        <authorList>
            <person name="Zhang X."/>
        </authorList>
    </citation>
    <scope>NUCLEOTIDE SEQUENCE [LARGE SCALE GENOMIC DNA]</scope>
    <source>
        <strain evidence="5">ysch24</strain>
    </source>
</reference>
<dbReference type="RefSeq" id="WP_157309193.1">
    <property type="nucleotide sequence ID" value="NZ_WRXN01000016.1"/>
</dbReference>
<dbReference type="PANTHER" id="PTHR30273">
    <property type="entry name" value="PERIPLASMIC SIGNAL SENSOR AND SIGMA FACTOR ACTIVATOR FECR-RELATED"/>
    <property type="match status" value="1"/>
</dbReference>
<dbReference type="InterPro" id="IPR012373">
    <property type="entry name" value="Ferrdict_sens_TM"/>
</dbReference>
<protein>
    <submittedName>
        <fullName evidence="4">DUF4974 domain-containing protein</fullName>
    </submittedName>
</protein>
<comment type="caution">
    <text evidence="4">The sequence shown here is derived from an EMBL/GenBank/DDBJ whole genome shotgun (WGS) entry which is preliminary data.</text>
</comment>
<feature type="domain" description="FecR protein" evidence="2">
    <location>
        <begin position="123"/>
        <end position="217"/>
    </location>
</feature>
<organism evidence="4 5">
    <name type="scientific">Chitinophaga tropicalis</name>
    <dbReference type="NCBI Taxonomy" id="2683588"/>
    <lineage>
        <taxon>Bacteria</taxon>
        <taxon>Pseudomonadati</taxon>
        <taxon>Bacteroidota</taxon>
        <taxon>Chitinophagia</taxon>
        <taxon>Chitinophagales</taxon>
        <taxon>Chitinophagaceae</taxon>
        <taxon>Chitinophaga</taxon>
    </lineage>
</organism>
<evidence type="ECO:0000313" key="4">
    <source>
        <dbReference type="EMBL" id="MVT11771.1"/>
    </source>
</evidence>
<dbReference type="Pfam" id="PF16344">
    <property type="entry name" value="FecR_C"/>
    <property type="match status" value="1"/>
</dbReference>
<evidence type="ECO:0000259" key="2">
    <source>
        <dbReference type="Pfam" id="PF04773"/>
    </source>
</evidence>
<keyword evidence="5" id="KW-1185">Reference proteome</keyword>
<dbReference type="Gene3D" id="3.55.50.30">
    <property type="match status" value="1"/>
</dbReference>
<dbReference type="InterPro" id="IPR006860">
    <property type="entry name" value="FecR"/>
</dbReference>
<dbReference type="InterPro" id="IPR032508">
    <property type="entry name" value="FecR_C"/>
</dbReference>
<evidence type="ECO:0000259" key="3">
    <source>
        <dbReference type="Pfam" id="PF16344"/>
    </source>
</evidence>
<keyword evidence="1" id="KW-0472">Membrane</keyword>
<keyword evidence="1" id="KW-0812">Transmembrane</keyword>
<dbReference type="AlphaFoldDB" id="A0A7K1UBK6"/>
<sequence length="331" mass="37589">MELEKIRKILDRYNEGQCTAEETQLIEQWFENIHLQTTRTGSDIQADLAHVRQALNSRIQPVKVKKLRTWYYTAAAMAVLVVAGAWFFRQWQQSATDSSQPHLPLANATPHTSREVHKGYVIINTPKGLKEQVKLEDGSTILLNAGSRLRYPEHFAGSRNIYLEEGEAWFDAAPQPGNAFTVYSGNVSTTALGTTFNIRAYTTEHKITVALLTGKVKVTTSSQTPIILQPSEQASFDRRSLQLVKSTFKEENAMAWKKGNLAFKDATYDEIRTTIENRYQVTVVNQSSKKNWTYTGNFREESLQNVIETICLTEGLSYRIDKDTVFLKNQN</sequence>
<dbReference type="GO" id="GO:0016989">
    <property type="term" value="F:sigma factor antagonist activity"/>
    <property type="evidence" value="ECO:0007669"/>
    <property type="project" value="TreeGrafter"/>
</dbReference>
<proteinExistence type="predicted"/>
<evidence type="ECO:0000313" key="5">
    <source>
        <dbReference type="Proteomes" id="UP000461730"/>
    </source>
</evidence>
<feature type="domain" description="Protein FecR C-terminal" evidence="3">
    <location>
        <begin position="261"/>
        <end position="326"/>
    </location>
</feature>
<feature type="transmembrane region" description="Helical" evidence="1">
    <location>
        <begin position="69"/>
        <end position="88"/>
    </location>
</feature>